<dbReference type="InterPro" id="IPR042121">
    <property type="entry name" value="MutL_C_regsub"/>
</dbReference>
<accession>A0A9W6BIV3</accession>
<dbReference type="PANTHER" id="PTHR10073:SF47">
    <property type="entry name" value="DNA MISMATCH REPAIR PROTEIN MLH3"/>
    <property type="match status" value="1"/>
</dbReference>
<dbReference type="InterPro" id="IPR013507">
    <property type="entry name" value="DNA_mismatch_S5_2-like"/>
</dbReference>
<feature type="compositionally biased region" description="Basic and acidic residues" evidence="3">
    <location>
        <begin position="1625"/>
        <end position="1635"/>
    </location>
</feature>
<feature type="region of interest" description="Disordered" evidence="3">
    <location>
        <begin position="1452"/>
        <end position="1678"/>
    </location>
</feature>
<keyword evidence="7" id="KW-1185">Reference proteome</keyword>
<dbReference type="Gene3D" id="3.30.1540.20">
    <property type="entry name" value="MutL, C-terminal domain, dimerisation subdomain"/>
    <property type="match status" value="2"/>
</dbReference>
<sequence>MRSMADLQNGVRTLGFRGEAISSLFGIADVCVTSRARGTFVTLGKNVQSSGNKVHTGPSAVQRAHSGTSVAVKRFLHNQPVRQRQLAGQHRDTEASTLQAVLRMALPFVDVSVTLLQAPTGQTLLHLPAGRNVAATFLRLVPEQPPSLPLLVANGDRGYRASAVLSSPAATYPHPHHQYMYVNRRNMRSPLLAALLNEHFLRAYQRAGYHQAAAAATARGRGLGDAGDGGSGGGRGGGAVKVYPAFLVLLECPHADYDVTSEADKSDVVFKSLPAVQGLLRDLAVQAWGLSGGQGRGGEDTAPAAAGLQDGKRSGAGHSQAPAGMGTELAAEPQLVQGLQQRSQPPAGRWALEQPMDQQRPAAMRLGAEARPVAAPRMQGPMQSLLQLQAAGGGAGLPGQSKSRSLASLLIPETEAPAPADSRRWKAARAEPGDAGGSAALIEPPSGELGGGKSGTVSERAGGGDGGRILGRGAWAEPPAASLHGDGPAEPQPRTGASAATEARKRKAAQVDLGDPDGIDALCEQSPAQAAGRRRGVLVSEAAAGGSGGGTRSRGTGGAAGGAALTHEPPKPRRIPVTALGALGPDADSLGGYGYEAGRRDAKACEDDDADANVTSFAGFLPVARPQPGKAVRADLDLDTALGAALGDITMGTSPWVAVAPMGAAAAARGHALGDTVAAALGDAFQSIGDDDDGDPLYSSSPLVAFPVGNHRWRADASGTVADWSSVEQGFAAGPAASPLLPELSPELNWQRRKPPACSGSPLLVVSPGLGYTPPDSNRQTAAGRFEARARDSYAAVHEMGDSPLFIREVRRTTVSPLLPGEADADGVASPSPVARVPMPELPMLPSPCPVVAHSPTLRSPMMGNSPASDVSADIYGWRHRDHFWVSPLWNGHEQGLDVGSPLPQPPRRFAASPAGSDFLIMADDWAARKGDGGGGGGYDLAAARATAANAFEELGRGLSCEDVQQDAWEEGLSPETIKAIARLRRQQQQQPGRARCDGGATLEEDGGGGGAEGRARSRSLAPAAEVEATDGGGLRRDCPPAAHVPMASDGLAAATGSSRARLPALPKRGDALNNFLSDLQDSPNGDAAAAGAAAAFNKKHGGEKVLANPAPGRQGTAGAVDSSRHPTGDASGSSETDAARAQQRTEAPAGVPVPAAPAAGRTGRDAAPPAAAGERSPNAAAEQRKAVRGGQRGMPIIVGVALPAGNSSRDSGDGDDAESLSPLARFLNFGNIGNDPGVTPPPCPLAAATQGAEGAIDAGSSNASAKTAAAAADTRAIKKRRPSGAEAGTPRPELPVAWTDALATPVKPRSPVRLVQSAPPHAKKQRKAVHISIRRRRAPSPNPTAATHGSRGARRVLATATSVTGAAVATPAASAAAVVGAKELARKPAQATPKRTGLAADEPRPPADADVPTDGGSKDGTSGRPLSAAGARDAAAPVCSFRWPAARAVLAPRQQQQPAPTRANPDPMPPPPPPPPRQQQQQHRNVLQAPAPQHAEGSRPAAESANGAACPAAPDSSAAGSAAGSAANGATAATASEDSSGQAAAASGSRTEQERSESVLSDSAAAPGGRTPGGILRKRPLSGTGRTPKRVRFHVSLEESPGARPAGESRHELDSSPSQQQQQHEQRAIDRRGPELGQPAATGKDTGQEQQQQQQRGLLLPEKQPGPAPGAAFGGVDGVAPGSGVAAADKQQPAVAAARLQQPLQGLRTPSLQQGQQALGGISQDARRVLSLELDLLRLAASGQQLVPSHVSRSALAGPAARVLRQVDRKFIPVMGAGGTLLIIDQHAAHERVRLEQLTEQLRACAAAGATRAGRAAGASGSGLGGADSPGGGPSEPRLVGDTAAAELLCVQPLAPPVALQLATHEAAALARHAGVVAAWGWRLRAAAGGGRGTAAGSGAGASGAGGGGLERSTLRFAMLMLQQQQQPKQLVMDAGGAQVLVGVPSVCGTPLTNPTDLRAYLQQLHETSGADLLPPAVLRVLRSKACRTAVMFGDALQRDMCAALLTQLRAARLWTQCAHGRPTVAPLVHLPTLRAVLERRRTAARLGEGADPWVDGGDGAGRRRLSAAALRAAIQRSAAAGRVLAGKEGRGDGGGGDEGVKE</sequence>
<name>A0A9W6BIV3_9CHLO</name>
<feature type="region of interest" description="Disordered" evidence="3">
    <location>
        <begin position="986"/>
        <end position="1043"/>
    </location>
</feature>
<feature type="compositionally biased region" description="Pro residues" evidence="3">
    <location>
        <begin position="1467"/>
        <end position="1478"/>
    </location>
</feature>
<feature type="region of interest" description="Disordered" evidence="3">
    <location>
        <begin position="293"/>
        <end position="324"/>
    </location>
</feature>
<organism evidence="6 7">
    <name type="scientific">Pleodorina starrii</name>
    <dbReference type="NCBI Taxonomy" id="330485"/>
    <lineage>
        <taxon>Eukaryota</taxon>
        <taxon>Viridiplantae</taxon>
        <taxon>Chlorophyta</taxon>
        <taxon>core chlorophytes</taxon>
        <taxon>Chlorophyceae</taxon>
        <taxon>CS clade</taxon>
        <taxon>Chlamydomonadales</taxon>
        <taxon>Volvocaceae</taxon>
        <taxon>Pleodorina</taxon>
    </lineage>
</organism>
<feature type="region of interest" description="Disordered" evidence="3">
    <location>
        <begin position="1311"/>
        <end position="1355"/>
    </location>
</feature>
<evidence type="ECO:0008006" key="8">
    <source>
        <dbReference type="Google" id="ProtNLM"/>
    </source>
</evidence>
<feature type="region of interest" description="Disordered" evidence="3">
    <location>
        <begin position="1386"/>
        <end position="1433"/>
    </location>
</feature>
<feature type="compositionally biased region" description="Low complexity" evidence="3">
    <location>
        <begin position="1508"/>
        <end position="1550"/>
    </location>
</feature>
<evidence type="ECO:0000256" key="2">
    <source>
        <dbReference type="ARBA" id="ARBA00022763"/>
    </source>
</evidence>
<dbReference type="GO" id="GO:0006298">
    <property type="term" value="P:mismatch repair"/>
    <property type="evidence" value="ECO:0007669"/>
    <property type="project" value="InterPro"/>
</dbReference>
<dbReference type="InterPro" id="IPR020568">
    <property type="entry name" value="Ribosomal_Su5_D2-typ_SF"/>
</dbReference>
<dbReference type="Gene3D" id="3.30.230.10">
    <property type="match status" value="1"/>
</dbReference>
<dbReference type="GO" id="GO:0005524">
    <property type="term" value="F:ATP binding"/>
    <property type="evidence" value="ECO:0007669"/>
    <property type="project" value="InterPro"/>
</dbReference>
<evidence type="ECO:0000313" key="6">
    <source>
        <dbReference type="EMBL" id="GLC52954.1"/>
    </source>
</evidence>
<dbReference type="GO" id="GO:0016887">
    <property type="term" value="F:ATP hydrolysis activity"/>
    <property type="evidence" value="ECO:0007669"/>
    <property type="project" value="InterPro"/>
</dbReference>
<evidence type="ECO:0000256" key="3">
    <source>
        <dbReference type="SAM" id="MobiDB-lite"/>
    </source>
</evidence>
<dbReference type="SUPFAM" id="SSF55874">
    <property type="entry name" value="ATPase domain of HSP90 chaperone/DNA topoisomerase II/histidine kinase"/>
    <property type="match status" value="1"/>
</dbReference>
<evidence type="ECO:0000313" key="7">
    <source>
        <dbReference type="Proteomes" id="UP001165080"/>
    </source>
</evidence>
<dbReference type="InterPro" id="IPR014790">
    <property type="entry name" value="MutL_C"/>
</dbReference>
<feature type="region of interest" description="Disordered" evidence="3">
    <location>
        <begin position="1272"/>
        <end position="1293"/>
    </location>
</feature>
<dbReference type="PANTHER" id="PTHR10073">
    <property type="entry name" value="DNA MISMATCH REPAIR PROTEIN MLH, PMS, MUTL"/>
    <property type="match status" value="1"/>
</dbReference>
<feature type="compositionally biased region" description="Low complexity" evidence="3">
    <location>
        <begin position="987"/>
        <end position="1002"/>
    </location>
</feature>
<dbReference type="SUPFAM" id="SSF54211">
    <property type="entry name" value="Ribosomal protein S5 domain 2-like"/>
    <property type="match status" value="1"/>
</dbReference>
<dbReference type="EMBL" id="BRXU01000007">
    <property type="protein sequence ID" value="GLC52954.1"/>
    <property type="molecule type" value="Genomic_DNA"/>
</dbReference>
<protein>
    <recommendedName>
        <fullName evidence="8">MutL C-terminal dimerisation domain-containing protein</fullName>
    </recommendedName>
</protein>
<feature type="compositionally biased region" description="Basic and acidic residues" evidence="3">
    <location>
        <begin position="421"/>
        <end position="432"/>
    </location>
</feature>
<evidence type="ECO:0000256" key="1">
    <source>
        <dbReference type="ARBA" id="ARBA00006082"/>
    </source>
</evidence>
<comment type="similarity">
    <text evidence="1">Belongs to the DNA mismatch repair MutL/HexB family.</text>
</comment>
<gene>
    <name evidence="6" type="primary">PLEST002422</name>
    <name evidence="6" type="ORF">PLESTB_000692400</name>
</gene>
<dbReference type="GO" id="GO:0032300">
    <property type="term" value="C:mismatch repair complex"/>
    <property type="evidence" value="ECO:0007669"/>
    <property type="project" value="InterPro"/>
</dbReference>
<keyword evidence="2" id="KW-0227">DNA damage</keyword>
<feature type="region of interest" description="Disordered" evidence="3">
    <location>
        <begin position="1104"/>
        <end position="1193"/>
    </location>
</feature>
<proteinExistence type="inferred from homology"/>
<comment type="caution">
    <text evidence="6">The sequence shown here is derived from an EMBL/GenBank/DDBJ whole genome shotgun (WGS) entry which is preliminary data.</text>
</comment>
<dbReference type="Proteomes" id="UP001165080">
    <property type="component" value="Unassembled WGS sequence"/>
</dbReference>
<dbReference type="Gene3D" id="3.30.1370.100">
    <property type="entry name" value="MutL, C-terminal domain, regulatory subdomain"/>
    <property type="match status" value="1"/>
</dbReference>
<feature type="domain" description="DNA mismatch repair protein S5" evidence="5">
    <location>
        <begin position="137"/>
        <end position="289"/>
    </location>
</feature>
<dbReference type="InterPro" id="IPR036890">
    <property type="entry name" value="HATPase_C_sf"/>
</dbReference>
<dbReference type="InterPro" id="IPR038973">
    <property type="entry name" value="MutL/Mlh/Pms-like"/>
</dbReference>
<feature type="compositionally biased region" description="Gly residues" evidence="3">
    <location>
        <begin position="461"/>
        <end position="470"/>
    </location>
</feature>
<dbReference type="GO" id="GO:0140664">
    <property type="term" value="F:ATP-dependent DNA damage sensor activity"/>
    <property type="evidence" value="ECO:0007669"/>
    <property type="project" value="InterPro"/>
</dbReference>
<feature type="region of interest" description="Disordered" evidence="3">
    <location>
        <begin position="1818"/>
        <end position="1837"/>
    </location>
</feature>
<evidence type="ECO:0000259" key="4">
    <source>
        <dbReference type="SMART" id="SM00853"/>
    </source>
</evidence>
<feature type="compositionally biased region" description="Basic residues" evidence="3">
    <location>
        <begin position="1322"/>
        <end position="1339"/>
    </location>
</feature>
<evidence type="ECO:0000259" key="5">
    <source>
        <dbReference type="SMART" id="SM01340"/>
    </source>
</evidence>
<dbReference type="InterPro" id="IPR042120">
    <property type="entry name" value="MutL_C_dimsub"/>
</dbReference>
<dbReference type="SMART" id="SM00853">
    <property type="entry name" value="MutL_C"/>
    <property type="match status" value="1"/>
</dbReference>
<reference evidence="6 7" key="1">
    <citation type="journal article" date="2023" name="Commun. Biol.">
        <title>Reorganization of the ancestral sex-determining regions during the evolution of trioecy in Pleodorina starrii.</title>
        <authorList>
            <person name="Takahashi K."/>
            <person name="Suzuki S."/>
            <person name="Kawai-Toyooka H."/>
            <person name="Yamamoto K."/>
            <person name="Hamaji T."/>
            <person name="Ootsuki R."/>
            <person name="Yamaguchi H."/>
            <person name="Kawachi M."/>
            <person name="Higashiyama T."/>
            <person name="Nozaki H."/>
        </authorList>
    </citation>
    <scope>NUCLEOTIDE SEQUENCE [LARGE SCALE GENOMIC DNA]</scope>
    <source>
        <strain evidence="6 7">NIES-4479</strain>
    </source>
</reference>
<dbReference type="SMART" id="SM01340">
    <property type="entry name" value="DNA_mis_repair"/>
    <property type="match status" value="1"/>
</dbReference>
<feature type="compositionally biased region" description="Low complexity" evidence="3">
    <location>
        <begin position="1148"/>
        <end position="1174"/>
    </location>
</feature>
<feature type="region of interest" description="Disordered" evidence="3">
    <location>
        <begin position="541"/>
        <end position="573"/>
    </location>
</feature>
<dbReference type="InterPro" id="IPR014721">
    <property type="entry name" value="Ribsml_uS5_D2-typ_fold_subgr"/>
</dbReference>
<dbReference type="Gene3D" id="3.30.565.10">
    <property type="entry name" value="Histidine kinase-like ATPase, C-terminal domain"/>
    <property type="match status" value="1"/>
</dbReference>
<dbReference type="InterPro" id="IPR037198">
    <property type="entry name" value="MutL_C_sf"/>
</dbReference>
<feature type="compositionally biased region" description="Gly residues" evidence="3">
    <location>
        <begin position="545"/>
        <end position="561"/>
    </location>
</feature>
<feature type="region of interest" description="Disordered" evidence="3">
    <location>
        <begin position="414"/>
        <end position="517"/>
    </location>
</feature>
<feature type="domain" description="MutL C-terminal dimerisation" evidence="4">
    <location>
        <begin position="1764"/>
        <end position="1998"/>
    </location>
</feature>
<dbReference type="GO" id="GO:0030983">
    <property type="term" value="F:mismatched DNA binding"/>
    <property type="evidence" value="ECO:0007669"/>
    <property type="project" value="InterPro"/>
</dbReference>
<feature type="compositionally biased region" description="Low complexity" evidence="3">
    <location>
        <begin position="1452"/>
        <end position="1466"/>
    </location>
</feature>
<dbReference type="SUPFAM" id="SSF118116">
    <property type="entry name" value="DNA mismatch repair protein MutL"/>
    <property type="match status" value="2"/>
</dbReference>
<feature type="compositionally biased region" description="Gly residues" evidence="3">
    <location>
        <begin position="1821"/>
        <end position="1835"/>
    </location>
</feature>